<name>A0A916NSE3_9BACL</name>
<feature type="transmembrane region" description="Helical" evidence="1">
    <location>
        <begin position="577"/>
        <end position="599"/>
    </location>
</feature>
<feature type="transmembrane region" description="Helical" evidence="1">
    <location>
        <begin position="483"/>
        <end position="504"/>
    </location>
</feature>
<gene>
    <name evidence="2" type="ORF">PAESOLCIP111_05728</name>
</gene>
<proteinExistence type="predicted"/>
<comment type="caution">
    <text evidence="2">The sequence shown here is derived from an EMBL/GenBank/DDBJ whole genome shotgun (WGS) entry which is preliminary data.</text>
</comment>
<dbReference type="EMBL" id="CAJVAS010000045">
    <property type="protein sequence ID" value="CAG7648909.1"/>
    <property type="molecule type" value="Genomic_DNA"/>
</dbReference>
<feature type="transmembrane region" description="Helical" evidence="1">
    <location>
        <begin position="792"/>
        <end position="811"/>
    </location>
</feature>
<feature type="transmembrane region" description="Helical" evidence="1">
    <location>
        <begin position="762"/>
        <end position="780"/>
    </location>
</feature>
<feature type="transmembrane region" description="Helical" evidence="1">
    <location>
        <begin position="817"/>
        <end position="837"/>
    </location>
</feature>
<keyword evidence="1" id="KW-0812">Transmembrane</keyword>
<keyword evidence="3" id="KW-1185">Reference proteome</keyword>
<protein>
    <submittedName>
        <fullName evidence="2">Uncharacterized protein</fullName>
    </submittedName>
</protein>
<organism evidence="2 3">
    <name type="scientific">Paenibacillus solanacearum</name>
    <dbReference type="NCBI Taxonomy" id="2048548"/>
    <lineage>
        <taxon>Bacteria</taxon>
        <taxon>Bacillati</taxon>
        <taxon>Bacillota</taxon>
        <taxon>Bacilli</taxon>
        <taxon>Bacillales</taxon>
        <taxon>Paenibacillaceae</taxon>
        <taxon>Paenibacillus</taxon>
    </lineage>
</organism>
<evidence type="ECO:0000256" key="1">
    <source>
        <dbReference type="SAM" id="Phobius"/>
    </source>
</evidence>
<evidence type="ECO:0000313" key="3">
    <source>
        <dbReference type="Proteomes" id="UP000693672"/>
    </source>
</evidence>
<feature type="transmembrane region" description="Helical" evidence="1">
    <location>
        <begin position="21"/>
        <end position="40"/>
    </location>
</feature>
<feature type="transmembrane region" description="Helical" evidence="1">
    <location>
        <begin position="642"/>
        <end position="660"/>
    </location>
</feature>
<feature type="transmembrane region" description="Helical" evidence="1">
    <location>
        <begin position="672"/>
        <end position="693"/>
    </location>
</feature>
<keyword evidence="1" id="KW-1133">Transmembrane helix</keyword>
<evidence type="ECO:0000313" key="2">
    <source>
        <dbReference type="EMBL" id="CAG7648909.1"/>
    </source>
</evidence>
<feature type="transmembrane region" description="Helical" evidence="1">
    <location>
        <begin position="536"/>
        <end position="557"/>
    </location>
</feature>
<sequence length="842" mass="89293">MRGCGYGWIRGEAGLPLAVRVFVLGLLLMTAADPLLGYALPLPNGESDVPLQEYRASNDSSAGMHRRVTIVSIPYLSFMELDASGLEAYPGFRELASNGSWAAMNVRLPYKGLESVYATWGAGQSVDARGAEVWGASERRDGQTAAAMLERYARRNAGQSLSGVTVPSIEAIRRKQSGGSEAVPGQLGETLRRHGVRLAVWSALDIPLSGKVHARRPASLMVMDERGTVEHGTVGSGMLETDGRMPYGVITRYELLYDQWERELKRGDNGVLAVVEIGDLYRLYEEKDNYVPEQFLRLKQEIMARIDRFLGRLLMDLRTYGNDGVLWLLSPQVHPEAMKEKWMLTPAVRWQAQAVTAAGGLLVSGTTQRPGVIAAADIAPTMLREFGLPVPHSMAGLPVEADDRLDAKYIGLGARAAAQGQWKSDADVAAFDALLQDVKRKAQVYKLRPPLLYGLAVFEVGAMLLGLYAIWTNGRSVLLQAVTRSLLFGVLLLPAALLMMGWLIRGDISGVTVMVVAGMLAGGCAASFYATSKPRLIRACGWAGAVVALLILVDGLIGAPAMKYSVLGYDVMIGARYYGIGNEFMGVLLGAAVLGLTALLQVRAERDPCLPPSMPRRQAITPVALAGVGIAGYLAAPALGTNAGGALSAAAAFGALVARLHAGGALGGRRLALALALPMAAALAGLWLLNVAWLPGSAGGPGSVAAASAPASAAAGSGGVTGGHGSHIGRAFEALREGRYDAIRAMIARKLAMNLHLIRVSAWSKVLLTGLVVMAVLVLRPKGRLRRWGERYPYLMHGFYASVIGVFAALALNDSGIVAAAAMIVYSSVPLLLLRLAEAGET</sequence>
<dbReference type="AlphaFoldDB" id="A0A916NSE3"/>
<feature type="transmembrane region" description="Helical" evidence="1">
    <location>
        <begin position="451"/>
        <end position="471"/>
    </location>
</feature>
<dbReference type="Proteomes" id="UP000693672">
    <property type="component" value="Unassembled WGS sequence"/>
</dbReference>
<reference evidence="2" key="1">
    <citation type="submission" date="2021-06" db="EMBL/GenBank/DDBJ databases">
        <authorList>
            <person name="Criscuolo A."/>
        </authorList>
    </citation>
    <scope>NUCLEOTIDE SEQUENCE</scope>
    <source>
        <strain evidence="2">CIP111600</strain>
    </source>
</reference>
<feature type="transmembrane region" description="Helical" evidence="1">
    <location>
        <begin position="619"/>
        <end position="636"/>
    </location>
</feature>
<keyword evidence="1" id="KW-0472">Membrane</keyword>
<accession>A0A916NSE3</accession>
<feature type="transmembrane region" description="Helical" evidence="1">
    <location>
        <begin position="510"/>
        <end position="529"/>
    </location>
</feature>